<comment type="subcellular location">
    <subcellularLocation>
        <location evidence="1">Cell membrane</location>
        <topology evidence="1">Multi-pass membrane protein</topology>
    </subcellularLocation>
</comment>
<evidence type="ECO:0000256" key="2">
    <source>
        <dbReference type="ARBA" id="ARBA00009773"/>
    </source>
</evidence>
<protein>
    <submittedName>
        <fullName evidence="9">AI-2E family transporter</fullName>
    </submittedName>
</protein>
<evidence type="ECO:0000256" key="1">
    <source>
        <dbReference type="ARBA" id="ARBA00004651"/>
    </source>
</evidence>
<dbReference type="InterPro" id="IPR002549">
    <property type="entry name" value="AI-2E-like"/>
</dbReference>
<evidence type="ECO:0000256" key="3">
    <source>
        <dbReference type="ARBA" id="ARBA00022448"/>
    </source>
</evidence>
<feature type="transmembrane region" description="Helical" evidence="8">
    <location>
        <begin position="80"/>
        <end position="100"/>
    </location>
</feature>
<evidence type="ECO:0000256" key="4">
    <source>
        <dbReference type="ARBA" id="ARBA00022475"/>
    </source>
</evidence>
<dbReference type="Pfam" id="PF01594">
    <property type="entry name" value="AI-2E_transport"/>
    <property type="match status" value="1"/>
</dbReference>
<proteinExistence type="inferred from homology"/>
<sequence>MKLTKHEFVRYGVLIAVFLVFLIYPAQIFNIFNILYSASFPLIIGAALAYCINLLSSALEKWFWPKAKNKWAVGFRRPTALLVALCLIIAIIAWVMRLVLPQFITAISGFFSSLPDVINQFNKWLNNSNQASAITSQLQTTKIDWNTIQAKLMKFISTGLTGVFSSTISIFGSLSKGLFNFILAFTFAIYIVSGKERIASNLNRVMNAFVSPKIMKKTHYVLRITDKAFSSFITGQVIEAFILGTLCALGMWIFKFPNALSIGALVGITALVPMIGAWIGGGVGFVLIAVTSPLQGILFVVYIIVLQQLESNLIYPRVVGGSIGLPGILVLVAITVGGGLAGIIGMLVGVPIMAAIYQLIRNATLKKETSGKKTPTQ</sequence>
<feature type="transmembrane region" description="Helical" evidence="8">
    <location>
        <begin position="340"/>
        <end position="360"/>
    </location>
</feature>
<feature type="transmembrane region" description="Helical" evidence="8">
    <location>
        <begin position="313"/>
        <end position="334"/>
    </location>
</feature>
<dbReference type="Proteomes" id="UP001597251">
    <property type="component" value="Unassembled WGS sequence"/>
</dbReference>
<organism evidence="9 10">
    <name type="scientific">Companilactobacillus keshanensis</name>
    <dbReference type="NCBI Taxonomy" id="2486003"/>
    <lineage>
        <taxon>Bacteria</taxon>
        <taxon>Bacillati</taxon>
        <taxon>Bacillota</taxon>
        <taxon>Bacilli</taxon>
        <taxon>Lactobacillales</taxon>
        <taxon>Lactobacillaceae</taxon>
        <taxon>Companilactobacillus</taxon>
    </lineage>
</organism>
<dbReference type="PANTHER" id="PTHR21716">
    <property type="entry name" value="TRANSMEMBRANE PROTEIN"/>
    <property type="match status" value="1"/>
</dbReference>
<feature type="transmembrane region" description="Helical" evidence="8">
    <location>
        <begin position="228"/>
        <end position="252"/>
    </location>
</feature>
<feature type="transmembrane region" description="Helical" evidence="8">
    <location>
        <begin position="38"/>
        <end position="59"/>
    </location>
</feature>
<evidence type="ECO:0000256" key="6">
    <source>
        <dbReference type="ARBA" id="ARBA00022989"/>
    </source>
</evidence>
<dbReference type="RefSeq" id="WP_125678082.1">
    <property type="nucleotide sequence ID" value="NZ_JBHTOI010000033.1"/>
</dbReference>
<feature type="transmembrane region" description="Helical" evidence="8">
    <location>
        <begin position="259"/>
        <end position="279"/>
    </location>
</feature>
<keyword evidence="5 8" id="KW-0812">Transmembrane</keyword>
<gene>
    <name evidence="9" type="ORF">ACFQ42_04810</name>
</gene>
<evidence type="ECO:0000313" key="9">
    <source>
        <dbReference type="EMBL" id="MFD1418055.1"/>
    </source>
</evidence>
<dbReference type="PANTHER" id="PTHR21716:SF53">
    <property type="entry name" value="PERMEASE PERM-RELATED"/>
    <property type="match status" value="1"/>
</dbReference>
<keyword evidence="3" id="KW-0813">Transport</keyword>
<feature type="transmembrane region" description="Helical" evidence="8">
    <location>
        <begin position="12"/>
        <end position="32"/>
    </location>
</feature>
<reference evidence="10" key="1">
    <citation type="journal article" date="2019" name="Int. J. Syst. Evol. Microbiol.">
        <title>The Global Catalogue of Microorganisms (GCM) 10K type strain sequencing project: providing services to taxonomists for standard genome sequencing and annotation.</title>
        <authorList>
            <consortium name="The Broad Institute Genomics Platform"/>
            <consortium name="The Broad Institute Genome Sequencing Center for Infectious Disease"/>
            <person name="Wu L."/>
            <person name="Ma J."/>
        </authorList>
    </citation>
    <scope>NUCLEOTIDE SEQUENCE [LARGE SCALE GENOMIC DNA]</scope>
    <source>
        <strain evidence="10">CCM 8936</strain>
    </source>
</reference>
<comment type="similarity">
    <text evidence="2">Belongs to the autoinducer-2 exporter (AI-2E) (TC 2.A.86) family.</text>
</comment>
<keyword evidence="10" id="KW-1185">Reference proteome</keyword>
<name>A0ABW4BTY3_9LACO</name>
<evidence type="ECO:0000256" key="5">
    <source>
        <dbReference type="ARBA" id="ARBA00022692"/>
    </source>
</evidence>
<dbReference type="EMBL" id="JBHTOI010000033">
    <property type="protein sequence ID" value="MFD1418055.1"/>
    <property type="molecule type" value="Genomic_DNA"/>
</dbReference>
<feature type="transmembrane region" description="Helical" evidence="8">
    <location>
        <begin position="178"/>
        <end position="194"/>
    </location>
</feature>
<keyword evidence="4" id="KW-1003">Cell membrane</keyword>
<accession>A0ABW4BTY3</accession>
<evidence type="ECO:0000313" key="10">
    <source>
        <dbReference type="Proteomes" id="UP001597251"/>
    </source>
</evidence>
<keyword evidence="7 8" id="KW-0472">Membrane</keyword>
<keyword evidence="6 8" id="KW-1133">Transmembrane helix</keyword>
<feature type="transmembrane region" description="Helical" evidence="8">
    <location>
        <begin position="152"/>
        <end position="171"/>
    </location>
</feature>
<evidence type="ECO:0000256" key="8">
    <source>
        <dbReference type="SAM" id="Phobius"/>
    </source>
</evidence>
<feature type="transmembrane region" description="Helical" evidence="8">
    <location>
        <begin position="285"/>
        <end position="306"/>
    </location>
</feature>
<evidence type="ECO:0000256" key="7">
    <source>
        <dbReference type="ARBA" id="ARBA00023136"/>
    </source>
</evidence>
<comment type="caution">
    <text evidence="9">The sequence shown here is derived from an EMBL/GenBank/DDBJ whole genome shotgun (WGS) entry which is preliminary data.</text>
</comment>